<name>A0A523UYC1_UNCT6</name>
<feature type="transmembrane region" description="Helical" evidence="1">
    <location>
        <begin position="415"/>
        <end position="437"/>
    </location>
</feature>
<feature type="transmembrane region" description="Helical" evidence="1">
    <location>
        <begin position="384"/>
        <end position="403"/>
    </location>
</feature>
<feature type="transmembrane region" description="Helical" evidence="1">
    <location>
        <begin position="245"/>
        <end position="265"/>
    </location>
</feature>
<accession>A0A523UYC1</accession>
<evidence type="ECO:0000313" key="3">
    <source>
        <dbReference type="Proteomes" id="UP000315525"/>
    </source>
</evidence>
<feature type="transmembrane region" description="Helical" evidence="1">
    <location>
        <begin position="792"/>
        <end position="811"/>
    </location>
</feature>
<evidence type="ECO:0000256" key="1">
    <source>
        <dbReference type="SAM" id="Phobius"/>
    </source>
</evidence>
<protein>
    <recommendedName>
        <fullName evidence="4">YfhO family protein</fullName>
    </recommendedName>
</protein>
<comment type="caution">
    <text evidence="2">The sequence shown here is derived from an EMBL/GenBank/DDBJ whole genome shotgun (WGS) entry which is preliminary data.</text>
</comment>
<sequence>MSSKTSKKKKHTETRTRPAGMSDKLQERLIVAVLIALPFILYYKYVFGGGMLKSSDLMLAGYAVRQFIAEYLASHGRLPLWDPHVFGGMPTVAAFYGDVFYPTTLFRIFIPVRIVWSWTFAAHIALAGVATFYFCKDLGINRYASAVGALGYTFCGSLVSMTAPGHDTKMICASLLPLAFLFLNRAINKGKLYQFIFAGATVGFSFLAGHVQATYYMVISLLIFFLFRLFGMWRDADQRGRIRKVIVYSVLAVFFMVCLISIQYLPVYKNMPFAARGAEKGFAWSTSWSLPTSELIDLVTPHFSGLGARYWGTNYFKLDSQYLGILPLLLAPLALLGKRPRNVKFFVGLLLLGVIMALGGHTPLYRLAYYIMPGVRKFRGPATIFYIASFSLNMLSAFGAAHLMQDLKNPQKRKIYTYLLIALGVIFLFAIICAAGRQSVIQFISNRIGPYVRSSYSPELAANKIANLRANYPYFLKGLSWALCLFAANAGLIYLLAARKLARETWTVVACLLLLVDLWIFDNHFIRQARRPSDYFAQDEVVRFLKARKGLFRVFPFRYENTNNDFLKFHDIQSVAGYHGNALQSYQDFTGAGSSVMFGAKNLHNKNFLAVLNVRFLISFSLPEDVSRFDARTREAIESLRKFFQKGHFREVFRGRTYAVYENISALDRATLVPGYEVLPRDKILDRLRDDSFDPRDVVILEEEIGMTVPGGSGPAGDVEITEYGPNRIVMKADTRDNSILLLSENFYDQWRAQVDGKKVKMYRANYTFRGVPLPAGSHTVQLDYDSPAMKLGVLLSTLSFVLLIICIVVWRRDCRKP</sequence>
<reference evidence="2 3" key="1">
    <citation type="submission" date="2019-03" db="EMBL/GenBank/DDBJ databases">
        <title>Metabolic potential of uncultured bacteria and archaea associated with petroleum seepage in deep-sea sediments.</title>
        <authorList>
            <person name="Dong X."/>
            <person name="Hubert C."/>
        </authorList>
    </citation>
    <scope>NUCLEOTIDE SEQUENCE [LARGE SCALE GENOMIC DNA]</scope>
    <source>
        <strain evidence="2">E44_bin18</strain>
    </source>
</reference>
<feature type="transmembrane region" description="Helical" evidence="1">
    <location>
        <begin position="478"/>
        <end position="497"/>
    </location>
</feature>
<organism evidence="2 3">
    <name type="scientific">candidate division TA06 bacterium</name>
    <dbReference type="NCBI Taxonomy" id="2250710"/>
    <lineage>
        <taxon>Bacteria</taxon>
        <taxon>Bacteria division TA06</taxon>
    </lineage>
</organism>
<dbReference type="EMBL" id="SOJN01000022">
    <property type="protein sequence ID" value="TET47399.1"/>
    <property type="molecule type" value="Genomic_DNA"/>
</dbReference>
<feature type="transmembrane region" description="Helical" evidence="1">
    <location>
        <begin position="320"/>
        <end position="336"/>
    </location>
</feature>
<feature type="transmembrane region" description="Helical" evidence="1">
    <location>
        <begin position="343"/>
        <end position="364"/>
    </location>
</feature>
<feature type="transmembrane region" description="Helical" evidence="1">
    <location>
        <begin position="215"/>
        <end position="233"/>
    </location>
</feature>
<dbReference type="Proteomes" id="UP000315525">
    <property type="component" value="Unassembled WGS sequence"/>
</dbReference>
<dbReference type="AlphaFoldDB" id="A0A523UYC1"/>
<proteinExistence type="predicted"/>
<keyword evidence="1" id="KW-0472">Membrane</keyword>
<evidence type="ECO:0008006" key="4">
    <source>
        <dbReference type="Google" id="ProtNLM"/>
    </source>
</evidence>
<dbReference type="PANTHER" id="PTHR38454">
    <property type="entry name" value="INTEGRAL MEMBRANE PROTEIN-RELATED"/>
    <property type="match status" value="1"/>
</dbReference>
<gene>
    <name evidence="2" type="ORF">E3J62_01575</name>
</gene>
<feature type="transmembrane region" description="Helical" evidence="1">
    <location>
        <begin position="504"/>
        <end position="521"/>
    </location>
</feature>
<dbReference type="Pfam" id="PF09586">
    <property type="entry name" value="YfhO"/>
    <property type="match status" value="1"/>
</dbReference>
<feature type="transmembrane region" description="Helical" evidence="1">
    <location>
        <begin position="142"/>
        <end position="162"/>
    </location>
</feature>
<dbReference type="PANTHER" id="PTHR38454:SF1">
    <property type="entry name" value="INTEGRAL MEMBRANE PROTEIN"/>
    <property type="match status" value="1"/>
</dbReference>
<feature type="transmembrane region" description="Helical" evidence="1">
    <location>
        <begin position="192"/>
        <end position="209"/>
    </location>
</feature>
<keyword evidence="1" id="KW-0812">Transmembrane</keyword>
<feature type="transmembrane region" description="Helical" evidence="1">
    <location>
        <begin position="168"/>
        <end position="185"/>
    </location>
</feature>
<keyword evidence="1" id="KW-1133">Transmembrane helix</keyword>
<evidence type="ECO:0000313" key="2">
    <source>
        <dbReference type="EMBL" id="TET47399.1"/>
    </source>
</evidence>
<dbReference type="InterPro" id="IPR018580">
    <property type="entry name" value="Uncharacterised_YfhO"/>
</dbReference>
<feature type="transmembrane region" description="Helical" evidence="1">
    <location>
        <begin position="115"/>
        <end position="135"/>
    </location>
</feature>
<feature type="transmembrane region" description="Helical" evidence="1">
    <location>
        <begin position="29"/>
        <end position="47"/>
    </location>
</feature>